<evidence type="ECO:0000256" key="2">
    <source>
        <dbReference type="ARBA" id="ARBA00022448"/>
    </source>
</evidence>
<protein>
    <submittedName>
        <fullName evidence="9">MFS transporter</fullName>
    </submittedName>
</protein>
<evidence type="ECO:0000259" key="8">
    <source>
        <dbReference type="PROSITE" id="PS50850"/>
    </source>
</evidence>
<dbReference type="OrthoDB" id="9775268at2"/>
<sequence>MGVVIMKERTPSGGGLLQNRAYLALISSQLVSNLGDWLQMLALITMIGLKWQATSWQITIAMLCILIPMLLGGSLAGMLADRMERKKLMIISDVARAAIVLGLVFVTQLWQVYLLLIAKGIFDVMFSPAKNGKLKEIVAPEHMETAVSYSAIIEQGSKIIGPALGGLLTVAFGVSICFIIDSVSFLLSAIILIGVPSKRNIIRANAVDGLLEKKKKFKFWNELAAGIKIISGIPLIAFGTLTLTMVLLVLQIADSQAIVLFREIPGIPQSLFGWCITLSGVGTLAAVGVSKLLRNWSPLSKIGTGGALLGAAFALSGFLVIFGLFNSIGYASMAVIFFVAGLGAGLVFIPFQVMLQKRTPESLTGRVFGTVTSLTSTAAVLGPICGGFLVTTFGPAPAFMLSGCLMIVIGLVLLLFKSAILKRDREVTESLLEAAS</sequence>
<dbReference type="PANTHER" id="PTHR43266">
    <property type="entry name" value="MACROLIDE-EFFLUX PROTEIN"/>
    <property type="match status" value="1"/>
</dbReference>
<dbReference type="SUPFAM" id="SSF103473">
    <property type="entry name" value="MFS general substrate transporter"/>
    <property type="match status" value="1"/>
</dbReference>
<keyword evidence="2" id="KW-0813">Transport</keyword>
<organism evidence="9 10">
    <name type="scientific">Paenibacillus anaericanus</name>
    <dbReference type="NCBI Taxonomy" id="170367"/>
    <lineage>
        <taxon>Bacteria</taxon>
        <taxon>Bacillati</taxon>
        <taxon>Bacillota</taxon>
        <taxon>Bacilli</taxon>
        <taxon>Bacillales</taxon>
        <taxon>Paenibacillaceae</taxon>
        <taxon>Paenibacillus</taxon>
    </lineage>
</organism>
<dbReference type="InterPro" id="IPR036259">
    <property type="entry name" value="MFS_trans_sf"/>
</dbReference>
<evidence type="ECO:0000256" key="6">
    <source>
        <dbReference type="ARBA" id="ARBA00023136"/>
    </source>
</evidence>
<evidence type="ECO:0000256" key="4">
    <source>
        <dbReference type="ARBA" id="ARBA00022692"/>
    </source>
</evidence>
<keyword evidence="3" id="KW-1003">Cell membrane</keyword>
<dbReference type="EMBL" id="RZNY01000001">
    <property type="protein sequence ID" value="RUT48497.1"/>
    <property type="molecule type" value="Genomic_DNA"/>
</dbReference>
<reference evidence="9 10" key="1">
    <citation type="submission" date="2018-12" db="EMBL/GenBank/DDBJ databases">
        <authorList>
            <person name="Sun L."/>
            <person name="Chen Z."/>
        </authorList>
    </citation>
    <scope>NUCLEOTIDE SEQUENCE [LARGE SCALE GENOMIC DNA]</scope>
    <source>
        <strain evidence="9 10">DSM 15890</strain>
    </source>
</reference>
<evidence type="ECO:0000313" key="10">
    <source>
        <dbReference type="Proteomes" id="UP000279446"/>
    </source>
</evidence>
<feature type="transmembrane region" description="Helical" evidence="7">
    <location>
        <begin position="396"/>
        <end position="416"/>
    </location>
</feature>
<dbReference type="InterPro" id="IPR022324">
    <property type="entry name" value="Bacilysin_exporter_BacE_put"/>
</dbReference>
<dbReference type="GO" id="GO:0022857">
    <property type="term" value="F:transmembrane transporter activity"/>
    <property type="evidence" value="ECO:0007669"/>
    <property type="project" value="InterPro"/>
</dbReference>
<keyword evidence="10" id="KW-1185">Reference proteome</keyword>
<dbReference type="CDD" id="cd06173">
    <property type="entry name" value="MFS_MefA_like"/>
    <property type="match status" value="1"/>
</dbReference>
<evidence type="ECO:0000256" key="1">
    <source>
        <dbReference type="ARBA" id="ARBA00004651"/>
    </source>
</evidence>
<dbReference type="Proteomes" id="UP000279446">
    <property type="component" value="Unassembled WGS sequence"/>
</dbReference>
<dbReference type="GO" id="GO:0005886">
    <property type="term" value="C:plasma membrane"/>
    <property type="evidence" value="ECO:0007669"/>
    <property type="project" value="UniProtKB-SubCell"/>
</dbReference>
<evidence type="ECO:0000256" key="5">
    <source>
        <dbReference type="ARBA" id="ARBA00022989"/>
    </source>
</evidence>
<dbReference type="PROSITE" id="PS50850">
    <property type="entry name" value="MFS"/>
    <property type="match status" value="1"/>
</dbReference>
<feature type="transmembrane region" description="Helical" evidence="7">
    <location>
        <begin position="97"/>
        <end position="118"/>
    </location>
</feature>
<proteinExistence type="predicted"/>
<feature type="transmembrane region" description="Helical" evidence="7">
    <location>
        <begin position="331"/>
        <end position="355"/>
    </location>
</feature>
<comment type="caution">
    <text evidence="9">The sequence shown here is derived from an EMBL/GenBank/DDBJ whole genome shotgun (WGS) entry which is preliminary data.</text>
</comment>
<gene>
    <name evidence="9" type="ORF">EJP82_00680</name>
</gene>
<feature type="transmembrane region" description="Helical" evidence="7">
    <location>
        <begin position="170"/>
        <end position="195"/>
    </location>
</feature>
<name>A0A433YF60_9BACL</name>
<dbReference type="Pfam" id="PF07690">
    <property type="entry name" value="MFS_1"/>
    <property type="match status" value="1"/>
</dbReference>
<dbReference type="PRINTS" id="PR01988">
    <property type="entry name" value="EXPORTERBACE"/>
</dbReference>
<accession>A0A433YF60</accession>
<evidence type="ECO:0000256" key="3">
    <source>
        <dbReference type="ARBA" id="ARBA00022475"/>
    </source>
</evidence>
<keyword evidence="5 7" id="KW-1133">Transmembrane helix</keyword>
<evidence type="ECO:0000256" key="7">
    <source>
        <dbReference type="SAM" id="Phobius"/>
    </source>
</evidence>
<dbReference type="InterPro" id="IPR011701">
    <property type="entry name" value="MFS"/>
</dbReference>
<dbReference type="PANTHER" id="PTHR43266:SF2">
    <property type="entry name" value="MAJOR FACILITATOR SUPERFAMILY (MFS) PROFILE DOMAIN-CONTAINING PROTEIN"/>
    <property type="match status" value="1"/>
</dbReference>
<comment type="subcellular location">
    <subcellularLocation>
        <location evidence="1">Cell membrane</location>
        <topology evidence="1">Multi-pass membrane protein</topology>
    </subcellularLocation>
</comment>
<feature type="domain" description="Major facilitator superfamily (MFS) profile" evidence="8">
    <location>
        <begin position="21"/>
        <end position="421"/>
    </location>
</feature>
<dbReference type="Gene3D" id="1.20.1250.20">
    <property type="entry name" value="MFS general substrate transporter like domains"/>
    <property type="match status" value="1"/>
</dbReference>
<dbReference type="AlphaFoldDB" id="A0A433YF60"/>
<feature type="transmembrane region" description="Helical" evidence="7">
    <location>
        <begin position="223"/>
        <end position="251"/>
    </location>
</feature>
<keyword evidence="4 7" id="KW-0812">Transmembrane</keyword>
<feature type="transmembrane region" description="Helical" evidence="7">
    <location>
        <begin position="55"/>
        <end position="76"/>
    </location>
</feature>
<feature type="transmembrane region" description="Helical" evidence="7">
    <location>
        <begin position="367"/>
        <end position="390"/>
    </location>
</feature>
<dbReference type="InterPro" id="IPR020846">
    <property type="entry name" value="MFS_dom"/>
</dbReference>
<evidence type="ECO:0000313" key="9">
    <source>
        <dbReference type="EMBL" id="RUT48497.1"/>
    </source>
</evidence>
<feature type="transmembrane region" description="Helical" evidence="7">
    <location>
        <begin position="271"/>
        <end position="293"/>
    </location>
</feature>
<feature type="transmembrane region" description="Helical" evidence="7">
    <location>
        <begin position="305"/>
        <end position="325"/>
    </location>
</feature>
<feature type="transmembrane region" description="Helical" evidence="7">
    <location>
        <begin position="21"/>
        <end position="49"/>
    </location>
</feature>
<keyword evidence="6 7" id="KW-0472">Membrane</keyword>